<sequence length="76" mass="8091">TETGVSLTVIGCCGLRHILMDVVLVNISAGRGTVLVHHDYHRRSALTISLSSATSAETARVEEFKLTLATTALARV</sequence>
<proteinExistence type="predicted"/>
<name>A0A699WB68_TANCI</name>
<dbReference type="AlphaFoldDB" id="A0A699WB68"/>
<protein>
    <submittedName>
        <fullName evidence="1">Uncharacterized protein</fullName>
    </submittedName>
</protein>
<dbReference type="EMBL" id="BKCJ011565105">
    <property type="protein sequence ID" value="GFD42051.1"/>
    <property type="molecule type" value="Genomic_DNA"/>
</dbReference>
<accession>A0A699WB68</accession>
<comment type="caution">
    <text evidence="1">The sequence shown here is derived from an EMBL/GenBank/DDBJ whole genome shotgun (WGS) entry which is preliminary data.</text>
</comment>
<feature type="non-terminal residue" evidence="1">
    <location>
        <position position="1"/>
    </location>
</feature>
<evidence type="ECO:0000313" key="1">
    <source>
        <dbReference type="EMBL" id="GFD42051.1"/>
    </source>
</evidence>
<reference evidence="1" key="1">
    <citation type="journal article" date="2019" name="Sci. Rep.">
        <title>Draft genome of Tanacetum cinerariifolium, the natural source of mosquito coil.</title>
        <authorList>
            <person name="Yamashiro T."/>
            <person name="Shiraishi A."/>
            <person name="Satake H."/>
            <person name="Nakayama K."/>
        </authorList>
    </citation>
    <scope>NUCLEOTIDE SEQUENCE</scope>
</reference>
<organism evidence="1">
    <name type="scientific">Tanacetum cinerariifolium</name>
    <name type="common">Dalmatian daisy</name>
    <name type="synonym">Chrysanthemum cinerariifolium</name>
    <dbReference type="NCBI Taxonomy" id="118510"/>
    <lineage>
        <taxon>Eukaryota</taxon>
        <taxon>Viridiplantae</taxon>
        <taxon>Streptophyta</taxon>
        <taxon>Embryophyta</taxon>
        <taxon>Tracheophyta</taxon>
        <taxon>Spermatophyta</taxon>
        <taxon>Magnoliopsida</taxon>
        <taxon>eudicotyledons</taxon>
        <taxon>Gunneridae</taxon>
        <taxon>Pentapetalae</taxon>
        <taxon>asterids</taxon>
        <taxon>campanulids</taxon>
        <taxon>Asterales</taxon>
        <taxon>Asteraceae</taxon>
        <taxon>Asteroideae</taxon>
        <taxon>Anthemideae</taxon>
        <taxon>Anthemidinae</taxon>
        <taxon>Tanacetum</taxon>
    </lineage>
</organism>
<gene>
    <name evidence="1" type="ORF">Tci_914020</name>
</gene>